<dbReference type="PROSITE" id="PS51918">
    <property type="entry name" value="RADICAL_SAM"/>
    <property type="match status" value="1"/>
</dbReference>
<dbReference type="GO" id="GO:0051536">
    <property type="term" value="F:iron-sulfur cluster binding"/>
    <property type="evidence" value="ECO:0007669"/>
    <property type="project" value="UniProtKB-KW"/>
</dbReference>
<keyword evidence="3" id="KW-0479">Metal-binding</keyword>
<evidence type="ECO:0000313" key="7">
    <source>
        <dbReference type="EMBL" id="RHM39184.1"/>
    </source>
</evidence>
<evidence type="ECO:0000256" key="4">
    <source>
        <dbReference type="ARBA" id="ARBA00023004"/>
    </source>
</evidence>
<dbReference type="Proteomes" id="UP000286038">
    <property type="component" value="Unassembled WGS sequence"/>
</dbReference>
<dbReference type="GO" id="GO:0046872">
    <property type="term" value="F:metal ion binding"/>
    <property type="evidence" value="ECO:0007669"/>
    <property type="project" value="UniProtKB-KW"/>
</dbReference>
<reference evidence="7 8" key="1">
    <citation type="submission" date="2018-08" db="EMBL/GenBank/DDBJ databases">
        <title>A genome reference for cultivated species of the human gut microbiota.</title>
        <authorList>
            <person name="Zou Y."/>
            <person name="Xue W."/>
            <person name="Luo G."/>
        </authorList>
    </citation>
    <scope>NUCLEOTIDE SEQUENCE [LARGE SCALE GENOMIC DNA]</scope>
    <source>
        <strain evidence="7 8">AF34-33</strain>
    </source>
</reference>
<evidence type="ECO:0000256" key="3">
    <source>
        <dbReference type="ARBA" id="ARBA00022723"/>
    </source>
</evidence>
<dbReference type="SUPFAM" id="SSF102114">
    <property type="entry name" value="Radical SAM enzymes"/>
    <property type="match status" value="1"/>
</dbReference>
<comment type="cofactor">
    <cofactor evidence="1">
        <name>[4Fe-4S] cluster</name>
        <dbReference type="ChEBI" id="CHEBI:49883"/>
    </cofactor>
</comment>
<feature type="domain" description="Radical SAM core" evidence="6">
    <location>
        <begin position="140"/>
        <end position="356"/>
    </location>
</feature>
<dbReference type="SMART" id="SM00729">
    <property type="entry name" value="Elp3"/>
    <property type="match status" value="1"/>
</dbReference>
<dbReference type="PANTHER" id="PTHR11228">
    <property type="entry name" value="RADICAL SAM DOMAIN PROTEIN"/>
    <property type="match status" value="1"/>
</dbReference>
<dbReference type="RefSeq" id="WP_118451042.1">
    <property type="nucleotide sequence ID" value="NZ_CABJDM010000038.1"/>
</dbReference>
<dbReference type="GO" id="GO:0003824">
    <property type="term" value="F:catalytic activity"/>
    <property type="evidence" value="ECO:0007669"/>
    <property type="project" value="InterPro"/>
</dbReference>
<dbReference type="InterPro" id="IPR006638">
    <property type="entry name" value="Elp3/MiaA/NifB-like_rSAM"/>
</dbReference>
<accession>A0A415QBS9</accession>
<dbReference type="Pfam" id="PF13186">
    <property type="entry name" value="SPASM"/>
    <property type="match status" value="1"/>
</dbReference>
<protein>
    <submittedName>
        <fullName evidence="7">Radical SAM protein</fullName>
    </submittedName>
</protein>
<dbReference type="EMBL" id="QRPV01000038">
    <property type="protein sequence ID" value="RHM39184.1"/>
    <property type="molecule type" value="Genomic_DNA"/>
</dbReference>
<dbReference type="PANTHER" id="PTHR11228:SF7">
    <property type="entry name" value="PQQA PEPTIDE CYCLASE"/>
    <property type="match status" value="1"/>
</dbReference>
<organism evidence="7 8">
    <name type="scientific">Butyricimonas virosa</name>
    <dbReference type="NCBI Taxonomy" id="544645"/>
    <lineage>
        <taxon>Bacteria</taxon>
        <taxon>Pseudomonadati</taxon>
        <taxon>Bacteroidota</taxon>
        <taxon>Bacteroidia</taxon>
        <taxon>Bacteroidales</taxon>
        <taxon>Odoribacteraceae</taxon>
        <taxon>Butyricimonas</taxon>
    </lineage>
</organism>
<dbReference type="CDD" id="cd21109">
    <property type="entry name" value="SPASM"/>
    <property type="match status" value="1"/>
</dbReference>
<keyword evidence="5" id="KW-0411">Iron-sulfur</keyword>
<dbReference type="SFLD" id="SFLDG01067">
    <property type="entry name" value="SPASM/twitch_domain_containing"/>
    <property type="match status" value="1"/>
</dbReference>
<dbReference type="Pfam" id="PF04055">
    <property type="entry name" value="Radical_SAM"/>
    <property type="match status" value="1"/>
</dbReference>
<sequence>MNYSARYVLNPNYRLLDDVKRSLIIAVDKDDEIQSIKYTEGIIARIHPLHAQILSFFDGEKTYEEVLSQLEKYLYLDRESIEEYCHKLIKNENSFHLHLKEVITNFPVNVLVNVDLCPVFKKYSYKDFPLVADIDLTSRRLYKPRYFSIILNTYCYTDCIYCYADRKTKVSTCLSTKRIFELIDEMVDIGAINIDFNGGEVLMHPDCLEILAYSMSKGFQPYISTKCPLSYELVQGIKRIGLKKIQISLDSTDSNVLGYLLKTKSNYYKAMQETISYLEEAGIEVIIHCILTRYNSSKENAEQLVADLSLFNNINCINFDVAGYSLYKKKESFGSLKITEKELKNLQDVVKELAKKYPNKTLHVNGTTMLCRIFSDKILRDKEFQNRPLCEGNLSYMLVLPDGKVTICEELYWHPQFILGNITEKSIMEVWMSDKALALHHLSRKDISEKSACKICGDFNLCRGENGSRVCWKTVQYFYGSENWDFPEPSCPFAPPAINDCLHDIE</sequence>
<dbReference type="InterPro" id="IPR050377">
    <property type="entry name" value="Radical_SAM_PqqE_MftC-like"/>
</dbReference>
<dbReference type="GO" id="GO:0006783">
    <property type="term" value="P:heme biosynthetic process"/>
    <property type="evidence" value="ECO:0007669"/>
    <property type="project" value="TreeGrafter"/>
</dbReference>
<dbReference type="CDD" id="cd01335">
    <property type="entry name" value="Radical_SAM"/>
    <property type="match status" value="1"/>
</dbReference>
<proteinExistence type="predicted"/>
<keyword evidence="2" id="KW-0949">S-adenosyl-L-methionine</keyword>
<dbReference type="InterPro" id="IPR023885">
    <property type="entry name" value="4Fe4S-binding_SPASM_dom"/>
</dbReference>
<keyword evidence="4" id="KW-0408">Iron</keyword>
<dbReference type="InterPro" id="IPR007197">
    <property type="entry name" value="rSAM"/>
</dbReference>
<dbReference type="NCBIfam" id="TIGR04085">
    <property type="entry name" value="rSAM_more_4Fe4S"/>
    <property type="match status" value="1"/>
</dbReference>
<dbReference type="Gene3D" id="3.20.20.70">
    <property type="entry name" value="Aldolase class I"/>
    <property type="match status" value="1"/>
</dbReference>
<evidence type="ECO:0000256" key="2">
    <source>
        <dbReference type="ARBA" id="ARBA00022691"/>
    </source>
</evidence>
<dbReference type="InterPro" id="IPR013785">
    <property type="entry name" value="Aldolase_TIM"/>
</dbReference>
<evidence type="ECO:0000259" key="6">
    <source>
        <dbReference type="PROSITE" id="PS51918"/>
    </source>
</evidence>
<comment type="caution">
    <text evidence="7">The sequence shown here is derived from an EMBL/GenBank/DDBJ whole genome shotgun (WGS) entry which is preliminary data.</text>
</comment>
<dbReference type="SFLD" id="SFLDS00029">
    <property type="entry name" value="Radical_SAM"/>
    <property type="match status" value="1"/>
</dbReference>
<name>A0A415QBS9_9BACT</name>
<evidence type="ECO:0000256" key="5">
    <source>
        <dbReference type="ARBA" id="ARBA00023014"/>
    </source>
</evidence>
<dbReference type="InterPro" id="IPR058240">
    <property type="entry name" value="rSAM_sf"/>
</dbReference>
<gene>
    <name evidence="7" type="ORF">DWZ68_17145</name>
</gene>
<dbReference type="AlphaFoldDB" id="A0A415QBS9"/>
<evidence type="ECO:0000313" key="8">
    <source>
        <dbReference type="Proteomes" id="UP000286038"/>
    </source>
</evidence>
<evidence type="ECO:0000256" key="1">
    <source>
        <dbReference type="ARBA" id="ARBA00001966"/>
    </source>
</evidence>